<evidence type="ECO:0000313" key="2">
    <source>
        <dbReference type="WBParaSite" id="PS1159_v2.g17748.t1"/>
    </source>
</evidence>
<reference evidence="2" key="1">
    <citation type="submission" date="2022-11" db="UniProtKB">
        <authorList>
            <consortium name="WormBaseParasite"/>
        </authorList>
    </citation>
    <scope>IDENTIFICATION</scope>
</reference>
<evidence type="ECO:0000313" key="1">
    <source>
        <dbReference type="Proteomes" id="UP000887580"/>
    </source>
</evidence>
<dbReference type="WBParaSite" id="PS1159_v2.g17748.t1">
    <property type="protein sequence ID" value="PS1159_v2.g17748.t1"/>
    <property type="gene ID" value="PS1159_v2.g17748"/>
</dbReference>
<name>A0AC35FJR4_9BILA</name>
<sequence length="588" mass="64425">MRRALPASMNAWVLEQYKTPLIKKEVALPQITQPEQILIKVKAASVNPIDTWLSKGYGNNILSTWRQLEKGSLQSVSRLPLILGHDCCGEVVDVGSNVKKFKISDEVIAVIPGTWQGTHAEYVLTKANAAAPKPIKANYVEATTMPFVACTAWAALVTAAQVNPNNASGLRALIHGGSGGIGSAAIQMLNAWGAEKVVATCAANNMEYVRSMGGIPIDYKDHSAKDRLKSEGPFDVILDCVSSDLAQWSDNVMKSWKNSVHVSIVSPLFGETDKYGIPGGIASTALTFFQRACTFPLNGRWFTYAYFWPNEKCLNQISSFIDNGRIKIPNIDRVYKFDEVPTAYIHSSTQDVRGKIVIDVAGDDHLSAGKEIADDPFLTPRVNWYCPSPTDPRSTEIGTPCSNDTTKAWLDIIFVIDISQFMTAQKMKSLSKGLSSGFTKFTIGQNGNHTTRVGIITFASDVVIHSNLTAFSTTTQLLQTLNNIPSYVNSNDSEARIVTALRTAYFLEPKENNNRIPLIVLTGANYDHNNIDGLENVAQTIKKSGIEIMTISFASAESPLTKIFQKISSYSYISTQKGLYESVSYAFN</sequence>
<proteinExistence type="predicted"/>
<protein>
    <submittedName>
        <fullName evidence="2">VWFA domain-containing protein</fullName>
    </submittedName>
</protein>
<dbReference type="Proteomes" id="UP000887580">
    <property type="component" value="Unplaced"/>
</dbReference>
<organism evidence="1 2">
    <name type="scientific">Panagrolaimus sp. PS1159</name>
    <dbReference type="NCBI Taxonomy" id="55785"/>
    <lineage>
        <taxon>Eukaryota</taxon>
        <taxon>Metazoa</taxon>
        <taxon>Ecdysozoa</taxon>
        <taxon>Nematoda</taxon>
        <taxon>Chromadorea</taxon>
        <taxon>Rhabditida</taxon>
        <taxon>Tylenchina</taxon>
        <taxon>Panagrolaimomorpha</taxon>
        <taxon>Panagrolaimoidea</taxon>
        <taxon>Panagrolaimidae</taxon>
        <taxon>Panagrolaimus</taxon>
    </lineage>
</organism>
<accession>A0AC35FJR4</accession>